<dbReference type="Gene3D" id="3.90.1720.10">
    <property type="entry name" value="endopeptidase domain like (from Nostoc punctiforme)"/>
    <property type="match status" value="1"/>
</dbReference>
<gene>
    <name evidence="3" type="ORF">DW322_00950</name>
</gene>
<feature type="domain" description="Tape measure protein N-terminal" evidence="2">
    <location>
        <begin position="78"/>
        <end position="247"/>
    </location>
</feature>
<reference evidence="3 4" key="1">
    <citation type="submission" date="2018-07" db="EMBL/GenBank/DDBJ databases">
        <title>Genome sequence of Rhodococcus rhodnii ATCC 35071 from Rhodnius prolixus.</title>
        <authorList>
            <person name="Patel V."/>
            <person name="Vogel K.J."/>
        </authorList>
    </citation>
    <scope>NUCLEOTIDE SEQUENCE [LARGE SCALE GENOMIC DNA]</scope>
    <source>
        <strain evidence="3 4">ATCC 35071</strain>
    </source>
</reference>
<dbReference type="RefSeq" id="WP_010837428.1">
    <property type="nucleotide sequence ID" value="NZ_QRCM01000001.1"/>
</dbReference>
<evidence type="ECO:0000313" key="4">
    <source>
        <dbReference type="Proteomes" id="UP000471120"/>
    </source>
</evidence>
<protein>
    <recommendedName>
        <fullName evidence="2">Tape measure protein N-terminal domain-containing protein</fullName>
    </recommendedName>
</protein>
<sequence>MAGIELATGYVSLVSDASAISKEIDKALGAASTNVDRHGATMGSRMGSAIATTLKASAAATGAAVAGVIGTAAVQGFSRLRAIDDAEGKLASLGHTSVSTAKIMDSALDSVRGTAFGLGDAATLAATAVAAGVQPGKDLTEYLSLVADSSAIAGVELAEMGSIFGKVQTNQRAFTGELDMLADRGIPIYQYLQDELGVTAEELRKMVVDGKVDSETYFRALENNLGGAAKSTNTFSAAWSNTMAALGRAGAAGLEPTFDRLQGGLLGITSVIDDATPAIGEFADSLDAQIFNVWVPRALDAAAATRELYDEFAASPMVVDSIARIEALFDELGQTWDRVWPAGQKIAGSLAEAAASTGVTSWQLLLNLLEAAVPILDATLVPALELTADVMERNQGAVTALVLAYGAFKTIPAIMSAVVPSIASLTATQAAAAAGTAGATTGLNAYQRTILATHGAASASIAGVRGFGTEVRNTQAWAAAAGRPIGTLTAGVLTLGETATNTGRALGTHLANGARTAYAALGGGVGLAIMGTVGAYTAINAEVGKSRRMHDLLTNSTEGLMQAQYDLRKALNDTGGSLDDAGIAAFNEKIRESVDLQSELASQRPGWERWQTAAAGWLSLGRSSSYADDLGDRFDTAERAEDIRSTLEDLQITNEELAAGIRGTDSEFASLTGRLDLTTLAGQRTSTWMAQQRNELIRAEAAARELTPSYQSIAEMFAVMGDEAASAQKQSDALYDTLRLIAGVEPDEKAAVDENNSLNRQIQQAAPIDQARGASDQLIVDGQVSTVTENGQALSDQLDEMIRNATTMARAGIAVDDVFANLRTQIEQTAETFGVEIPEVQRAIESLGWNETVVRVTTQLEGAGEVEAQLATIWGTLQTLDPDEPKVVRIDAEGTEDAQRKLDELGISWQIIRGADGEDDLVVNLDDEEARRKFDEWVLRRDQLLNFNINAGIDLDIDEFDLKAGDVEAFMAWLDRQEVLPGADLDTSEFEGARSLTIEQLNELSGKVTRPEVFLEIAQALADGQSMKAILDSLQSKTIQVTIQQSVQQHGAWSPQAINAWAEATYDPRFGRPAIAERAQGGPLHGPGGPTSDSIPMWGSDGEHMWTAAEVDAVGGHDRMYELRGMARRGVLRRAQGGPIVDEAISAVRSVDGNTYLWGRTGPDRFDCSGLVGWVQQILMGLGRTTKRLYTTYSLLAGDGAGLVPGLSSESPFNVGVSQEHMAATLAGMPVESGGAHGTSGIGGGRAGATDGQFTHHFHLPPALFAGGLAGGSMYSPATQWTDEDELDLQEARLAVAQAIEARDTAAGREGTTDTDRQQADLRIQRAELKVRELEAKRAGGGGAFAITPAPELGGSMSDDDLSLRRAELALIDAQLDRDRTHSDPASTPMDKERSDLAVYDARNSLDETRRRLLDAGGADEPRLKSVREIGQDLTGILIDGLLDELGLGDSVLADPTRLTRPDTSVTGGFTDRDLTGGGDGSAVPTMTPPARHITPDEAMGQLPFTPGHEAPGELDRLLSGAYGAVPAADAPWMQDLLARNPFDRGGEASGIGFLPKNILEPERVLEPRTTANFERLTRALDSGALLDRLDMPAPRGGGDTYAPTFQGGDSAEMFRMFERWMRQHQRGGGQRTRATTSRNR</sequence>
<dbReference type="Proteomes" id="UP000471120">
    <property type="component" value="Unassembled WGS sequence"/>
</dbReference>
<accession>A0A6P2CBM1</accession>
<organism evidence="3 4">
    <name type="scientific">Rhodococcus rhodnii</name>
    <dbReference type="NCBI Taxonomy" id="38312"/>
    <lineage>
        <taxon>Bacteria</taxon>
        <taxon>Bacillati</taxon>
        <taxon>Actinomycetota</taxon>
        <taxon>Actinomycetes</taxon>
        <taxon>Mycobacteriales</taxon>
        <taxon>Nocardiaceae</taxon>
        <taxon>Rhodococcus</taxon>
    </lineage>
</organism>
<dbReference type="EMBL" id="QRCM01000001">
    <property type="protein sequence ID" value="TXG89071.1"/>
    <property type="molecule type" value="Genomic_DNA"/>
</dbReference>
<evidence type="ECO:0000259" key="2">
    <source>
        <dbReference type="Pfam" id="PF20155"/>
    </source>
</evidence>
<name>A0A6P2CBM1_9NOCA</name>
<evidence type="ECO:0000256" key="1">
    <source>
        <dbReference type="SAM" id="MobiDB-lite"/>
    </source>
</evidence>
<evidence type="ECO:0000313" key="3">
    <source>
        <dbReference type="EMBL" id="TXG89071.1"/>
    </source>
</evidence>
<dbReference type="InterPro" id="IPR038765">
    <property type="entry name" value="Papain-like_cys_pep_sf"/>
</dbReference>
<dbReference type="SUPFAM" id="SSF54001">
    <property type="entry name" value="Cysteine proteinases"/>
    <property type="match status" value="1"/>
</dbReference>
<dbReference type="Pfam" id="PF20155">
    <property type="entry name" value="TMP_3"/>
    <property type="match status" value="1"/>
</dbReference>
<feature type="region of interest" description="Disordered" evidence="1">
    <location>
        <begin position="1463"/>
        <end position="1483"/>
    </location>
</feature>
<proteinExistence type="predicted"/>
<comment type="caution">
    <text evidence="3">The sequence shown here is derived from an EMBL/GenBank/DDBJ whole genome shotgun (WGS) entry which is preliminary data.</text>
</comment>
<dbReference type="InterPro" id="IPR013491">
    <property type="entry name" value="Tape_meas_N"/>
</dbReference>